<gene>
    <name evidence="11" type="ORF">D0Y65_041345</name>
</gene>
<keyword evidence="12" id="KW-1185">Reference proteome</keyword>
<evidence type="ECO:0000256" key="1">
    <source>
        <dbReference type="ARBA" id="ARBA00005755"/>
    </source>
</evidence>
<feature type="compositionally biased region" description="Polar residues" evidence="9">
    <location>
        <begin position="1117"/>
        <end position="1126"/>
    </location>
</feature>
<dbReference type="PROSITE" id="PS00116">
    <property type="entry name" value="DNA_POLYMERASE_B"/>
    <property type="match status" value="1"/>
</dbReference>
<dbReference type="GO" id="GO:0003887">
    <property type="term" value="F:DNA-directed DNA polymerase activity"/>
    <property type="evidence" value="ECO:0007669"/>
    <property type="project" value="UniProtKB-KW"/>
</dbReference>
<name>A0A445GVC0_GLYSO</name>
<proteinExistence type="inferred from homology"/>
<dbReference type="EMBL" id="QZWG01000015">
    <property type="protein sequence ID" value="RZB65257.1"/>
    <property type="molecule type" value="Genomic_DNA"/>
</dbReference>
<dbReference type="Gene3D" id="3.30.420.10">
    <property type="entry name" value="Ribonuclease H-like superfamily/Ribonuclease H"/>
    <property type="match status" value="1"/>
</dbReference>
<feature type="region of interest" description="Disordered" evidence="9">
    <location>
        <begin position="1108"/>
        <end position="1152"/>
    </location>
</feature>
<evidence type="ECO:0000256" key="5">
    <source>
        <dbReference type="ARBA" id="ARBA00022932"/>
    </source>
</evidence>
<evidence type="ECO:0000256" key="3">
    <source>
        <dbReference type="ARBA" id="ARBA00022695"/>
    </source>
</evidence>
<dbReference type="Gene3D" id="1.10.287.690">
    <property type="entry name" value="Helix hairpin bin"/>
    <property type="match status" value="1"/>
</dbReference>
<organism evidence="11 12">
    <name type="scientific">Glycine soja</name>
    <name type="common">Wild soybean</name>
    <dbReference type="NCBI Taxonomy" id="3848"/>
    <lineage>
        <taxon>Eukaryota</taxon>
        <taxon>Viridiplantae</taxon>
        <taxon>Streptophyta</taxon>
        <taxon>Embryophyta</taxon>
        <taxon>Tracheophyta</taxon>
        <taxon>Spermatophyta</taxon>
        <taxon>Magnoliopsida</taxon>
        <taxon>eudicotyledons</taxon>
        <taxon>Gunneridae</taxon>
        <taxon>Pentapetalae</taxon>
        <taxon>rosids</taxon>
        <taxon>fabids</taxon>
        <taxon>Fabales</taxon>
        <taxon>Fabaceae</taxon>
        <taxon>Papilionoideae</taxon>
        <taxon>50 kb inversion clade</taxon>
        <taxon>NPAAA clade</taxon>
        <taxon>indigoferoid/millettioid clade</taxon>
        <taxon>Phaseoleae</taxon>
        <taxon>Glycine</taxon>
        <taxon>Glycine subgen. Soja</taxon>
    </lineage>
</organism>
<dbReference type="InterPro" id="IPR017964">
    <property type="entry name" value="DNA-dir_DNA_pol_B_CS"/>
</dbReference>
<feature type="domain" description="DNA-directed DNA polymerase family B mitochondria/virus" evidence="10">
    <location>
        <begin position="511"/>
        <end position="603"/>
    </location>
</feature>
<dbReference type="EC" id="2.7.7.7" evidence="8"/>
<evidence type="ECO:0000256" key="6">
    <source>
        <dbReference type="ARBA" id="ARBA00023125"/>
    </source>
</evidence>
<dbReference type="SMART" id="SM00486">
    <property type="entry name" value="POLBc"/>
    <property type="match status" value="1"/>
</dbReference>
<dbReference type="InterPro" id="IPR043502">
    <property type="entry name" value="DNA/RNA_pol_sf"/>
</dbReference>
<protein>
    <recommendedName>
        <fullName evidence="8">DNA polymerase</fullName>
        <ecNumber evidence="8">2.7.7.7</ecNumber>
    </recommendedName>
</protein>
<dbReference type="Pfam" id="PF03175">
    <property type="entry name" value="DNA_pol_B_2"/>
    <property type="match status" value="2"/>
</dbReference>
<evidence type="ECO:0000259" key="10">
    <source>
        <dbReference type="Pfam" id="PF03175"/>
    </source>
</evidence>
<dbReference type="PANTHER" id="PTHR33568:SF3">
    <property type="entry name" value="DNA-DIRECTED DNA POLYMERASE"/>
    <property type="match status" value="1"/>
</dbReference>
<dbReference type="Gene3D" id="3.90.1600.10">
    <property type="entry name" value="Palm domain of DNA polymerase"/>
    <property type="match status" value="2"/>
</dbReference>
<comment type="catalytic activity">
    <reaction evidence="7 8">
        <text>DNA(n) + a 2'-deoxyribonucleoside 5'-triphosphate = DNA(n+1) + diphosphate</text>
        <dbReference type="Rhea" id="RHEA:22508"/>
        <dbReference type="Rhea" id="RHEA-COMP:17339"/>
        <dbReference type="Rhea" id="RHEA-COMP:17340"/>
        <dbReference type="ChEBI" id="CHEBI:33019"/>
        <dbReference type="ChEBI" id="CHEBI:61560"/>
        <dbReference type="ChEBI" id="CHEBI:173112"/>
        <dbReference type="EC" id="2.7.7.7"/>
    </reaction>
</comment>
<comment type="caution">
    <text evidence="11">The sequence shown here is derived from an EMBL/GenBank/DDBJ whole genome shotgun (WGS) entry which is preliminary data.</text>
</comment>
<reference evidence="11 12" key="1">
    <citation type="submission" date="2018-09" db="EMBL/GenBank/DDBJ databases">
        <title>A high-quality reference genome of wild soybean provides a powerful tool to mine soybean genomes.</title>
        <authorList>
            <person name="Xie M."/>
            <person name="Chung C.Y.L."/>
            <person name="Li M.-W."/>
            <person name="Wong F.-L."/>
            <person name="Chan T.-F."/>
            <person name="Lam H.-M."/>
        </authorList>
    </citation>
    <scope>NUCLEOTIDE SEQUENCE [LARGE SCALE GENOMIC DNA]</scope>
    <source>
        <strain evidence="12">cv. W05</strain>
        <tissue evidence="11">Hypocotyl of etiolated seedlings</tissue>
    </source>
</reference>
<evidence type="ECO:0000313" key="11">
    <source>
        <dbReference type="EMBL" id="RZB65257.1"/>
    </source>
</evidence>
<feature type="domain" description="DNA-directed DNA polymerase family B mitochondria/virus" evidence="10">
    <location>
        <begin position="608"/>
        <end position="923"/>
    </location>
</feature>
<dbReference type="GO" id="GO:0006260">
    <property type="term" value="P:DNA replication"/>
    <property type="evidence" value="ECO:0007669"/>
    <property type="project" value="UniProtKB-KW"/>
</dbReference>
<dbReference type="InterPro" id="IPR006172">
    <property type="entry name" value="DNA-dir_DNA_pol_B"/>
</dbReference>
<dbReference type="PRINTS" id="PR00106">
    <property type="entry name" value="DNAPOLB"/>
</dbReference>
<evidence type="ECO:0000256" key="7">
    <source>
        <dbReference type="ARBA" id="ARBA00049244"/>
    </source>
</evidence>
<keyword evidence="4 8" id="KW-0235">DNA replication</keyword>
<evidence type="ECO:0000256" key="9">
    <source>
        <dbReference type="SAM" id="MobiDB-lite"/>
    </source>
</evidence>
<dbReference type="PANTHER" id="PTHR33568">
    <property type="entry name" value="DNA POLYMERASE"/>
    <property type="match status" value="1"/>
</dbReference>
<evidence type="ECO:0000313" key="12">
    <source>
        <dbReference type="Proteomes" id="UP000289340"/>
    </source>
</evidence>
<accession>A0A445GVC0</accession>
<dbReference type="AlphaFoldDB" id="A0A445GVC0"/>
<dbReference type="InterPro" id="IPR004868">
    <property type="entry name" value="DNA-dir_DNA_pol_B_mt/vir"/>
</dbReference>
<keyword evidence="6 8" id="KW-0238">DNA-binding</keyword>
<dbReference type="SUPFAM" id="SSF53098">
    <property type="entry name" value="Ribonuclease H-like"/>
    <property type="match status" value="1"/>
</dbReference>
<dbReference type="Proteomes" id="UP000289340">
    <property type="component" value="Chromosome 15"/>
</dbReference>
<keyword evidence="5 8" id="KW-0239">DNA-directed DNA polymerase</keyword>
<sequence length="1152" mass="132696">MLTTRQFKCMLEKHKLFLLPVRFQSTSNWISHFANTLDMPENKSENRAKIESFWEGALKDIYEETLMYDNNDVVHSPDECVDPETRKIKVPKSEFVKTYKNSVFSLLDRYRYENNDAQTLESLQREIEDLTLNFSEDSIYKTSPNIMVMLTKNNLPSAKEFLRGKYLMDKEYPGRMTIYAESRSGDSLETSGSELSDEENKNLRCVLSESDKSLLVELGEHSIECLLVHTLGHLFNLENIVSLASLVDRIERNVRDYASSSTLYYNSRDASASAYQLMAYFLLDKNFAKLTNLFDTGSGYAKANIIFYFKNREVGDIAKPLNKQSIPLTFDDGSPISKSEIYASVFSSIFKLIEIYDGFGVVRIAIRAHFEENIPGPLQPLKEELLEEALSECIKPSSGEIDISNLPVKSLSSTSRKYPKNITVPRKSGNISLRPFLVADTETIINKNSQHVPYAVGVMVVNPGIPVSRRERIDTYFSEDYSSRIFPTFEERSCQMLKSFIFRVAAITRQNRSAKTIYFHNLGRFDGIFLLKHLALYHPNYTVTPLMRDNRLYEVAVYSKKRLLFTFRDSLHLLPGKLDDLAKNLCPELGSKGSISYEDVRLESLSIMKESLLEYMEQDILLLGGIMQSFQDIYYKAYQADIVNKLTIASLALSLFREKYYDYNKHRIHIPNQNEDTFIRRGYYGGHTDAYLPYGTNLYYYDVNSLYPFVIKEFSMPGGTPVWHSDLEYMTLDNMFGFIEAYVECPKSIKKPFLPYRDNKDGTLIFPTGTFVGVYYSEELKYARDIGYTIIPICGYLFEEMESPFKDYINSLFESRSNAKKKGNNALSFVYKLLMNSLYGRFGINPQSTKTEMCNKSKRDRIFRRPEFIDDVFIREDLYMVSYLTNPGKGPSYWDPPKNSAVQLAAAITAGSRIYMYKYISREDCLYTDTDSIVLGNPLPEEDVSSSVLGKFKLEDKILEGFFLAPKCYSYTTEESDGNKKVYKYKGPGRNVITPEWYKEQYADPSRSLIKKVTYQFRPDWKELSVKKKESTTTLRTLSNSKRIPFFNEKGKYVSTDPLDIDDLSSLNYIGTKLLESFKRKTAILEKENSALSQKLQKLEQERGIIAQRRVEEGNNTEDNNTLEQNNPKRAEDNINGDLLDPDTMPRDKKPP</sequence>
<dbReference type="InterPro" id="IPR012337">
    <property type="entry name" value="RNaseH-like_sf"/>
</dbReference>
<evidence type="ECO:0000256" key="4">
    <source>
        <dbReference type="ARBA" id="ARBA00022705"/>
    </source>
</evidence>
<evidence type="ECO:0000256" key="2">
    <source>
        <dbReference type="ARBA" id="ARBA00022679"/>
    </source>
</evidence>
<dbReference type="GO" id="GO:0003677">
    <property type="term" value="F:DNA binding"/>
    <property type="evidence" value="ECO:0007669"/>
    <property type="project" value="UniProtKB-KW"/>
</dbReference>
<keyword evidence="2 8" id="KW-0808">Transferase</keyword>
<dbReference type="SUPFAM" id="SSF56672">
    <property type="entry name" value="DNA/RNA polymerases"/>
    <property type="match status" value="1"/>
</dbReference>
<keyword evidence="3 8" id="KW-0548">Nucleotidyltransferase</keyword>
<dbReference type="InterPro" id="IPR023211">
    <property type="entry name" value="DNA_pol_palm_dom_sf"/>
</dbReference>
<dbReference type="GO" id="GO:0000166">
    <property type="term" value="F:nucleotide binding"/>
    <property type="evidence" value="ECO:0007669"/>
    <property type="project" value="InterPro"/>
</dbReference>
<comment type="similarity">
    <text evidence="1 8">Belongs to the DNA polymerase type-B family.</text>
</comment>
<evidence type="ECO:0000256" key="8">
    <source>
        <dbReference type="RuleBase" id="RU000442"/>
    </source>
</evidence>
<dbReference type="InterPro" id="IPR036397">
    <property type="entry name" value="RNaseH_sf"/>
</dbReference>